<sequence>MFFAPLILEGFGDGRLATRDNLRQTMILRPHTGLPVDQTPGKTLRAHAAIQLVVNSGSVQHKETVQKPIEFVLLSFA</sequence>
<dbReference type="Proteomes" id="UP001243713">
    <property type="component" value="Chromosome"/>
</dbReference>
<dbReference type="EMBL" id="CP093428">
    <property type="protein sequence ID" value="WGK92291.1"/>
    <property type="molecule type" value="Genomic_DNA"/>
</dbReference>
<proteinExistence type="predicted"/>
<accession>A0ABY8N0X1</accession>
<reference evidence="1 2" key="1">
    <citation type="submission" date="2022-03" db="EMBL/GenBank/DDBJ databases">
        <title>Plant growth promoting endophytes with ACC deaminase activity.</title>
        <authorList>
            <person name="Charles T."/>
            <person name="Van Dyk A."/>
            <person name="Cheng J."/>
            <person name="Heil J."/>
        </authorList>
    </citation>
    <scope>NUCLEOTIDE SEQUENCE [LARGE SCALE GENOMIC DNA]</scope>
    <source>
        <strain evidence="1 2">8R6</strain>
    </source>
</reference>
<protein>
    <submittedName>
        <fullName evidence="1">Uncharacterized protein</fullName>
    </submittedName>
</protein>
<keyword evidence="2" id="KW-1185">Reference proteome</keyword>
<evidence type="ECO:0000313" key="1">
    <source>
        <dbReference type="EMBL" id="WGK92291.1"/>
    </source>
</evidence>
<evidence type="ECO:0000313" key="2">
    <source>
        <dbReference type="Proteomes" id="UP001243713"/>
    </source>
</evidence>
<gene>
    <name evidence="1" type="ORF">MOQ58_08865</name>
</gene>
<organism evidence="1 2">
    <name type="scientific">Pseudomonas migulae</name>
    <dbReference type="NCBI Taxonomy" id="78543"/>
    <lineage>
        <taxon>Bacteria</taxon>
        <taxon>Pseudomonadati</taxon>
        <taxon>Pseudomonadota</taxon>
        <taxon>Gammaproteobacteria</taxon>
        <taxon>Pseudomonadales</taxon>
        <taxon>Pseudomonadaceae</taxon>
        <taxon>Pseudomonas</taxon>
    </lineage>
</organism>
<name>A0ABY8N0X1_9PSED</name>
<dbReference type="RefSeq" id="WP_280163340.1">
    <property type="nucleotide sequence ID" value="NZ_CP093428.1"/>
</dbReference>